<dbReference type="STRING" id="314230.DSM3645_22971"/>
<evidence type="ECO:0000313" key="3">
    <source>
        <dbReference type="EMBL" id="EAQ81304.1"/>
    </source>
</evidence>
<protein>
    <submittedName>
        <fullName evidence="3">Uncharacterized protein</fullName>
    </submittedName>
</protein>
<sequence>MNETVWKRLSLLFWGNILVIIVACAITNSYVFYLLKSQEAAITEKEANNEKLRDQLLEAERTLMTAEEFQKRWRSEDRKVQEMMADCTSRDDFIVRQGPRIAWHPLPKPARQVAKLVLYLPAGKHRLLVATRTRGTAPPQDKQRSPYVYNRYPTREEFLNSHPRHLYKPKRLELGPGAETYEIVLETTDERMRLSVLGKENQIIRETTFPEITGLRFLSLQVPQVCLAYPVEMQLPADSSLGNLLRRQHNRPVTELASATANSPGHVDIRIWIESDSRPCIPAMEVASRIQVSSRHGVRTQAPFLTSDEVRKYCLPYDGGDVLYIREPYFTR</sequence>
<reference evidence="3 4" key="1">
    <citation type="submission" date="2006-02" db="EMBL/GenBank/DDBJ databases">
        <authorList>
            <person name="Amann R."/>
            <person name="Ferriera S."/>
            <person name="Johnson J."/>
            <person name="Kravitz S."/>
            <person name="Halpern A."/>
            <person name="Remington K."/>
            <person name="Beeson K."/>
            <person name="Tran B."/>
            <person name="Rogers Y.-H."/>
            <person name="Friedman R."/>
            <person name="Venter J.C."/>
        </authorList>
    </citation>
    <scope>NUCLEOTIDE SEQUENCE [LARGE SCALE GENOMIC DNA]</scope>
    <source>
        <strain evidence="3 4">DSM 3645</strain>
    </source>
</reference>
<dbReference type="AlphaFoldDB" id="A3ZQ31"/>
<keyword evidence="2" id="KW-0812">Transmembrane</keyword>
<keyword evidence="1" id="KW-0175">Coiled coil</keyword>
<gene>
    <name evidence="3" type="ORF">DSM3645_22971</name>
</gene>
<dbReference type="Proteomes" id="UP000004358">
    <property type="component" value="Unassembled WGS sequence"/>
</dbReference>
<dbReference type="EMBL" id="AANZ01000005">
    <property type="protein sequence ID" value="EAQ81304.1"/>
    <property type="molecule type" value="Genomic_DNA"/>
</dbReference>
<dbReference type="HOGENOM" id="CLU_835929_0_0_0"/>
<keyword evidence="2" id="KW-0472">Membrane</keyword>
<proteinExistence type="predicted"/>
<dbReference type="PROSITE" id="PS51257">
    <property type="entry name" value="PROKAR_LIPOPROTEIN"/>
    <property type="match status" value="1"/>
</dbReference>
<organism evidence="3 4">
    <name type="scientific">Blastopirellula marina DSM 3645</name>
    <dbReference type="NCBI Taxonomy" id="314230"/>
    <lineage>
        <taxon>Bacteria</taxon>
        <taxon>Pseudomonadati</taxon>
        <taxon>Planctomycetota</taxon>
        <taxon>Planctomycetia</taxon>
        <taxon>Pirellulales</taxon>
        <taxon>Pirellulaceae</taxon>
        <taxon>Blastopirellula</taxon>
    </lineage>
</organism>
<evidence type="ECO:0000256" key="1">
    <source>
        <dbReference type="SAM" id="Coils"/>
    </source>
</evidence>
<keyword evidence="2" id="KW-1133">Transmembrane helix</keyword>
<comment type="caution">
    <text evidence="3">The sequence shown here is derived from an EMBL/GenBank/DDBJ whole genome shotgun (WGS) entry which is preliminary data.</text>
</comment>
<dbReference type="RefSeq" id="WP_002652493.1">
    <property type="nucleotide sequence ID" value="NZ_CH672376.1"/>
</dbReference>
<evidence type="ECO:0000256" key="2">
    <source>
        <dbReference type="SAM" id="Phobius"/>
    </source>
</evidence>
<accession>A3ZQ31</accession>
<name>A3ZQ31_9BACT</name>
<evidence type="ECO:0000313" key="4">
    <source>
        <dbReference type="Proteomes" id="UP000004358"/>
    </source>
</evidence>
<feature type="coiled-coil region" evidence="1">
    <location>
        <begin position="35"/>
        <end position="69"/>
    </location>
</feature>
<feature type="transmembrane region" description="Helical" evidence="2">
    <location>
        <begin position="12"/>
        <end position="35"/>
    </location>
</feature>